<evidence type="ECO:0000313" key="1">
    <source>
        <dbReference type="EMBL" id="KIU04561.1"/>
    </source>
</evidence>
<accession>A0A0D1KN33</accession>
<reference evidence="1 2" key="1">
    <citation type="submission" date="2014-12" db="EMBL/GenBank/DDBJ databases">
        <title>Comparative genome analysis of Bacillus coagulans HM-08, Clostridium butyricum HM-68, Bacillus subtilis HM-66 and Bacillus licheniformis BL-09.</title>
        <authorList>
            <person name="Zhang H."/>
        </authorList>
    </citation>
    <scope>NUCLEOTIDE SEQUENCE [LARGE SCALE GENOMIC DNA]</scope>
    <source>
        <strain evidence="1 2">HM-66</strain>
    </source>
</reference>
<comment type="caution">
    <text evidence="1">The sequence shown here is derived from an EMBL/GenBank/DDBJ whole genome shotgun (WGS) entry which is preliminary data.</text>
</comment>
<evidence type="ECO:0000313" key="2">
    <source>
        <dbReference type="Proteomes" id="UP000032247"/>
    </source>
</evidence>
<dbReference type="AlphaFoldDB" id="A0A0D1KN33"/>
<dbReference type="Proteomes" id="UP000032247">
    <property type="component" value="Unassembled WGS sequence"/>
</dbReference>
<organism evidence="1 2">
    <name type="scientific">Bacillus subtilis</name>
    <dbReference type="NCBI Taxonomy" id="1423"/>
    <lineage>
        <taxon>Bacteria</taxon>
        <taxon>Bacillati</taxon>
        <taxon>Bacillota</taxon>
        <taxon>Bacilli</taxon>
        <taxon>Bacillales</taxon>
        <taxon>Bacillaceae</taxon>
        <taxon>Bacillus</taxon>
    </lineage>
</organism>
<sequence length="224" mass="26264">MMKSGLPESTSYQKRNGKVQLYGVIKAERIESFESDEITPPLTTIPLRTKIDLITRYESIIKIDYFKRKLDIESPNHSQVMSDFKTSVLAEKLEFLVTKKGERKFDKMQNSTLILKDIQPLGRIGKNNRISVYALRLKGREDEFSYTIGTFKNEKQIIKDWSKPMKAKQWISEDIKFHILKKDIDKQLRPNPLIESDKFLSFKEFSQTVEKNLKPTQRKSDLEL</sequence>
<dbReference type="EMBL" id="JXBC01000014">
    <property type="protein sequence ID" value="KIU04561.1"/>
    <property type="molecule type" value="Genomic_DNA"/>
</dbReference>
<proteinExistence type="predicted"/>
<protein>
    <submittedName>
        <fullName evidence="1">Uncharacterized protein</fullName>
    </submittedName>
</protein>
<dbReference type="PATRIC" id="fig|1423.173.peg.5026"/>
<name>A0A0D1KN33_BACIU</name>
<gene>
    <name evidence="1" type="ORF">SC09_contig8orf00231</name>
</gene>